<feature type="non-terminal residue" evidence="1">
    <location>
        <position position="1"/>
    </location>
</feature>
<protein>
    <submittedName>
        <fullName evidence="1">Uncharacterized protein</fullName>
    </submittedName>
</protein>
<organism evidence="1">
    <name type="scientific">marine sediment metagenome</name>
    <dbReference type="NCBI Taxonomy" id="412755"/>
    <lineage>
        <taxon>unclassified sequences</taxon>
        <taxon>metagenomes</taxon>
        <taxon>ecological metagenomes</taxon>
    </lineage>
</organism>
<comment type="caution">
    <text evidence="1">The sequence shown here is derived from an EMBL/GenBank/DDBJ whole genome shotgun (WGS) entry which is preliminary data.</text>
</comment>
<reference evidence="1" key="1">
    <citation type="journal article" date="2014" name="Front. Microbiol.">
        <title>High frequency of phylogenetically diverse reductive dehalogenase-homologous genes in deep subseafloor sedimentary metagenomes.</title>
        <authorList>
            <person name="Kawai M."/>
            <person name="Futagami T."/>
            <person name="Toyoda A."/>
            <person name="Takaki Y."/>
            <person name="Nishi S."/>
            <person name="Hori S."/>
            <person name="Arai W."/>
            <person name="Tsubouchi T."/>
            <person name="Morono Y."/>
            <person name="Uchiyama I."/>
            <person name="Ito T."/>
            <person name="Fujiyama A."/>
            <person name="Inagaki F."/>
            <person name="Takami H."/>
        </authorList>
    </citation>
    <scope>NUCLEOTIDE SEQUENCE</scope>
    <source>
        <strain evidence="1">Expedition CK06-06</strain>
    </source>
</reference>
<accession>X1A9H2</accession>
<gene>
    <name evidence="1" type="ORF">S01H4_33362</name>
</gene>
<dbReference type="AlphaFoldDB" id="X1A9H2"/>
<name>X1A9H2_9ZZZZ</name>
<dbReference type="EMBL" id="BART01017545">
    <property type="protein sequence ID" value="GAG79015.1"/>
    <property type="molecule type" value="Genomic_DNA"/>
</dbReference>
<sequence>VRPQGLAGKESQEFKAVVQDSKGFDFAVKKFSSFIFNFPFQEAEQNSYFYLPGGPLFPQVFWLSHLP</sequence>
<evidence type="ECO:0000313" key="1">
    <source>
        <dbReference type="EMBL" id="GAG79015.1"/>
    </source>
</evidence>
<proteinExistence type="predicted"/>